<name>A0A813IYA3_POLGL</name>
<dbReference type="Proteomes" id="UP000626109">
    <property type="component" value="Unassembled WGS sequence"/>
</dbReference>
<evidence type="ECO:0000313" key="4">
    <source>
        <dbReference type="Proteomes" id="UP000626109"/>
    </source>
</evidence>
<gene>
    <name evidence="3" type="ORF">PGLA2088_LOCUS14399</name>
</gene>
<feature type="non-terminal residue" evidence="3">
    <location>
        <position position="273"/>
    </location>
</feature>
<dbReference type="EMBL" id="CAJNNW010017539">
    <property type="protein sequence ID" value="CAE8661070.1"/>
    <property type="molecule type" value="Genomic_DNA"/>
</dbReference>
<evidence type="ECO:0000313" key="3">
    <source>
        <dbReference type="EMBL" id="CAE8661070.1"/>
    </source>
</evidence>
<evidence type="ECO:0000256" key="2">
    <source>
        <dbReference type="SAM" id="Phobius"/>
    </source>
</evidence>
<sequence length="273" mass="27804">ATTVLGASTLPISLGFAGAYWWYRRRRMKGQVIDKDAVENFQPKGGEEKPRGMNSDPTDLSWDSREGQGVPCAAEAWAADSSAPGGVREGWAEIIPPEVIKPRGAIDLWLSPRPPVVPPVAQASLPGDLPLNSSSSRAPQRPATAPSAPSGFSSLLDALGVRSSRRPASAQPGGLGGAARSLPREAFPPSSRSPPSEPSPEAPETPSAAAEPETGGARDERSAAAAAPARTSARPASAGTSSWPFNWFESLGAGGSAVRPTSAPGSGGQGGGG</sequence>
<organism evidence="3 4">
    <name type="scientific">Polarella glacialis</name>
    <name type="common">Dinoflagellate</name>
    <dbReference type="NCBI Taxonomy" id="89957"/>
    <lineage>
        <taxon>Eukaryota</taxon>
        <taxon>Sar</taxon>
        <taxon>Alveolata</taxon>
        <taxon>Dinophyceae</taxon>
        <taxon>Suessiales</taxon>
        <taxon>Suessiaceae</taxon>
        <taxon>Polarella</taxon>
    </lineage>
</organism>
<evidence type="ECO:0000256" key="1">
    <source>
        <dbReference type="SAM" id="MobiDB-lite"/>
    </source>
</evidence>
<dbReference type="AlphaFoldDB" id="A0A813IYA3"/>
<feature type="compositionally biased region" description="Pro residues" evidence="1">
    <location>
        <begin position="191"/>
        <end position="203"/>
    </location>
</feature>
<feature type="region of interest" description="Disordered" evidence="1">
    <location>
        <begin position="121"/>
        <end position="273"/>
    </location>
</feature>
<keyword evidence="2" id="KW-0472">Membrane</keyword>
<feature type="compositionally biased region" description="Low complexity" evidence="1">
    <location>
        <begin position="204"/>
        <end position="214"/>
    </location>
</feature>
<reference evidence="3" key="1">
    <citation type="submission" date="2021-02" db="EMBL/GenBank/DDBJ databases">
        <authorList>
            <person name="Dougan E. K."/>
            <person name="Rhodes N."/>
            <person name="Thang M."/>
            <person name="Chan C."/>
        </authorList>
    </citation>
    <scope>NUCLEOTIDE SEQUENCE</scope>
</reference>
<feature type="transmembrane region" description="Helical" evidence="2">
    <location>
        <begin position="6"/>
        <end position="23"/>
    </location>
</feature>
<comment type="caution">
    <text evidence="3">The sequence shown here is derived from an EMBL/GenBank/DDBJ whole genome shotgun (WGS) entry which is preliminary data.</text>
</comment>
<keyword evidence="2" id="KW-1133">Transmembrane helix</keyword>
<feature type="non-terminal residue" evidence="3">
    <location>
        <position position="1"/>
    </location>
</feature>
<feature type="compositionally biased region" description="Low complexity" evidence="1">
    <location>
        <begin position="223"/>
        <end position="242"/>
    </location>
</feature>
<feature type="region of interest" description="Disordered" evidence="1">
    <location>
        <begin position="37"/>
        <end position="66"/>
    </location>
</feature>
<proteinExistence type="predicted"/>
<protein>
    <submittedName>
        <fullName evidence="3">Uncharacterized protein</fullName>
    </submittedName>
</protein>
<accession>A0A813IYA3</accession>
<keyword evidence="2" id="KW-0812">Transmembrane</keyword>